<keyword evidence="4" id="KW-1134">Transmembrane beta strand</keyword>
<reference evidence="13 14" key="1">
    <citation type="journal article" date="2010" name="J. Bacteriol.">
        <title>Complete genome sequence of Enterobacter cloacae subsp. cloacae type strain ATCC 13047.</title>
        <authorList>
            <person name="Ren Y."/>
            <person name="Ren Y."/>
            <person name="Zhou Z."/>
            <person name="Guo X."/>
            <person name="Li Y."/>
            <person name="Feng L."/>
            <person name="Wang L."/>
        </authorList>
    </citation>
    <scope>NUCLEOTIDE SEQUENCE [LARGE SCALE GENOMIC DNA]</scope>
    <source>
        <strain evidence="14">ATCC 13047 / DSM 30054 / NBRC 13535 / NCTC 10005 / WDCM 00083 / NCDC 279-56</strain>
    </source>
</reference>
<evidence type="ECO:0000256" key="3">
    <source>
        <dbReference type="ARBA" id="ARBA00022448"/>
    </source>
</evidence>
<dbReference type="PATRIC" id="fig|716541.4.peg.5215"/>
<dbReference type="Gene3D" id="2.60.40.2610">
    <property type="entry name" value="Outer membrane usher protein FimD, plug domain"/>
    <property type="match status" value="1"/>
</dbReference>
<dbReference type="Proteomes" id="UP000002363">
    <property type="component" value="Chromosome"/>
</dbReference>
<dbReference type="PANTHER" id="PTHR30451:SF8">
    <property type="entry name" value="FIMBRIAL USHER PROTEIN"/>
    <property type="match status" value="1"/>
</dbReference>
<evidence type="ECO:0000256" key="10">
    <source>
        <dbReference type="SAM" id="SignalP"/>
    </source>
</evidence>
<dbReference type="EMBL" id="CP001918">
    <property type="protein sequence ID" value="ADF64606.1"/>
    <property type="molecule type" value="Genomic_DNA"/>
</dbReference>
<evidence type="ECO:0000256" key="4">
    <source>
        <dbReference type="ARBA" id="ARBA00022452"/>
    </source>
</evidence>
<evidence type="ECO:0000313" key="13">
    <source>
        <dbReference type="EMBL" id="ADF64606.1"/>
    </source>
</evidence>
<keyword evidence="6 10" id="KW-0732">Signal</keyword>
<keyword evidence="8 9" id="KW-0998">Cell outer membrane</keyword>
<organism evidence="13 14">
    <name type="scientific">Enterobacter cloacae subsp. cloacae (strain ATCC 13047 / DSM 30054 / NBRC 13535 / NCTC 10005 / WDCM 00083 / NCDC 279-56)</name>
    <dbReference type="NCBI Taxonomy" id="716541"/>
    <lineage>
        <taxon>Bacteria</taxon>
        <taxon>Pseudomonadati</taxon>
        <taxon>Pseudomonadota</taxon>
        <taxon>Gammaproteobacteria</taxon>
        <taxon>Enterobacterales</taxon>
        <taxon>Enterobacteriaceae</taxon>
        <taxon>Enterobacter</taxon>
        <taxon>Enterobacter cloacae complex</taxon>
    </lineage>
</organism>
<comment type="similarity">
    <text evidence="2 9">Belongs to the fimbrial export usher family.</text>
</comment>
<evidence type="ECO:0000256" key="5">
    <source>
        <dbReference type="ARBA" id="ARBA00022692"/>
    </source>
</evidence>
<evidence type="ECO:0000256" key="6">
    <source>
        <dbReference type="ARBA" id="ARBA00022729"/>
    </source>
</evidence>
<keyword evidence="3 9" id="KW-0813">Transport</keyword>
<evidence type="ECO:0000259" key="11">
    <source>
        <dbReference type="Pfam" id="PF13953"/>
    </source>
</evidence>
<dbReference type="NCBIfam" id="NF011832">
    <property type="entry name" value="PRK15304.1"/>
    <property type="match status" value="1"/>
</dbReference>
<evidence type="ECO:0000256" key="8">
    <source>
        <dbReference type="ARBA" id="ARBA00023237"/>
    </source>
</evidence>
<dbReference type="Gene3D" id="2.60.40.3110">
    <property type="match status" value="1"/>
</dbReference>
<dbReference type="PANTHER" id="PTHR30451">
    <property type="entry name" value="OUTER MEMBRANE USHER PROTEIN"/>
    <property type="match status" value="1"/>
</dbReference>
<dbReference type="AlphaFoldDB" id="A0A0H3CRL2"/>
<evidence type="ECO:0000259" key="12">
    <source>
        <dbReference type="Pfam" id="PF13954"/>
    </source>
</evidence>
<evidence type="ECO:0000256" key="7">
    <source>
        <dbReference type="ARBA" id="ARBA00023136"/>
    </source>
</evidence>
<dbReference type="Pfam" id="PF13954">
    <property type="entry name" value="PapC_N"/>
    <property type="match status" value="1"/>
</dbReference>
<proteinExistence type="inferred from homology"/>
<keyword evidence="5 9" id="KW-0812">Transmembrane</keyword>
<feature type="signal peptide" evidence="10">
    <location>
        <begin position="1"/>
        <end position="24"/>
    </location>
</feature>
<dbReference type="InterPro" id="IPR043142">
    <property type="entry name" value="PapC-like_C_sf"/>
</dbReference>
<dbReference type="STRING" id="716541.ECL_05084"/>
<dbReference type="KEGG" id="enc:ECL_05084"/>
<gene>
    <name evidence="13" type="ordered locus">ECL_05084</name>
</gene>
<dbReference type="InterPro" id="IPR018030">
    <property type="entry name" value="Fimbrial_membr_usher_CS"/>
</dbReference>
<keyword evidence="9" id="KW-1029">Fimbrium biogenesis</keyword>
<dbReference type="HOGENOM" id="CLU_009120_1_2_6"/>
<evidence type="ECO:0000256" key="9">
    <source>
        <dbReference type="RuleBase" id="RU003884"/>
    </source>
</evidence>
<dbReference type="GO" id="GO:0009297">
    <property type="term" value="P:pilus assembly"/>
    <property type="evidence" value="ECO:0007669"/>
    <property type="project" value="InterPro"/>
</dbReference>
<feature type="chain" id="PRO_5002606674" description="Fimbrial biogenesis outer membrane usher protein" evidence="10">
    <location>
        <begin position="25"/>
        <end position="809"/>
    </location>
</feature>
<evidence type="ECO:0000313" key="14">
    <source>
        <dbReference type="Proteomes" id="UP000002363"/>
    </source>
</evidence>
<dbReference type="RefSeq" id="WP_013099349.1">
    <property type="nucleotide sequence ID" value="NC_014121.1"/>
</dbReference>
<dbReference type="InterPro" id="IPR025949">
    <property type="entry name" value="PapC-like_C"/>
</dbReference>
<dbReference type="GO" id="GO:0015473">
    <property type="term" value="F:fimbrial usher porin activity"/>
    <property type="evidence" value="ECO:0007669"/>
    <property type="project" value="InterPro"/>
</dbReference>
<keyword evidence="14" id="KW-1185">Reference proteome</keyword>
<keyword evidence="7 9" id="KW-0472">Membrane</keyword>
<dbReference type="InterPro" id="IPR037224">
    <property type="entry name" value="PapC_N_sf"/>
</dbReference>
<feature type="domain" description="PapC N-terminal" evidence="12">
    <location>
        <begin position="41"/>
        <end position="168"/>
    </location>
</feature>
<dbReference type="eggNOG" id="COG3188">
    <property type="taxonomic scope" value="Bacteria"/>
</dbReference>
<dbReference type="PROSITE" id="PS01151">
    <property type="entry name" value="FIMBRIAL_USHER"/>
    <property type="match status" value="1"/>
</dbReference>
<protein>
    <recommendedName>
        <fullName evidence="15">Fimbrial biogenesis outer membrane usher protein</fullName>
    </recommendedName>
</protein>
<sequence>MKISPCKTGVLAFCLSAVAFGIRAEILPTAAPTMELARAFFDTQALKENGLDPAIADYYAVAPRFMPGYHNVTVLINGKKRGIMPVKFNDEGLPCIDGEFLDAAGLYKKLKRETCPSIHQYWKNATVVTSPDVDEISLVVPPEAINPESGRQVADVRGGRAAMLNYSMFGTHYDFDDDKSDRFQSSFEFGFNAGDWIVRSSQFISDGSDMSFESESLYTYAQRTFTDYGVMVQGGQINIANSRFSIPGIYGVQMMPDNALLPGYSSGIEVSGIARNAQARVDIRQGGQLIFSTLVPAGPFTLSDVPVANLNTDLKVTVTETDGSESHFTVSASTFRSNHVGRAPGFSLAVGRAEDMETNFTQPWIVAASNGWSINNRMNFLAGMVMADNHYYGFSANIDTVPMQHMYASLGFLGSIDNLSQTDGNKTTLDLGYALPWGLGLSLGGSYGTPKYREMQELYSDDDDYSTTKYDTNVGVSWSNPTLGRFSLSYYNNQTWNSEYDSRRIISSWSRSFRYFNVSVNWESDISHGDKYTSDSDMFYVNVSVPLGRTGVSTNSWYRENEGKASYGTRAMGSFNDENTYTVGVSQDHDDSVTNWDGSLNSNLHYTTLALGIGGDNESNRNSSIALSGGIVAHGDGVTFSPYPVTDTYAVVALDKPVAGVAIGTPRGNVWTDKWGRAVVPALTPFSESTVEIDTQSLPGNVDVSNGHASLKASHGAFAHWKFTTLSQRRVLLNITRADGTPLPKGVSVVNGKGEYITSAPEDGIIFLNDISASQTLYAKQDTGRCTLSFTLPEADPTQFYEEINGKCL</sequence>
<dbReference type="InterPro" id="IPR025885">
    <property type="entry name" value="PapC_N"/>
</dbReference>
<dbReference type="EnsemblBacteria" id="ADF64606">
    <property type="protein sequence ID" value="ADF64606"/>
    <property type="gene ID" value="ECL_05084"/>
</dbReference>
<comment type="subcellular location">
    <subcellularLocation>
        <location evidence="1 9">Cell outer membrane</location>
        <topology evidence="1 9">Multi-pass membrane protein</topology>
    </subcellularLocation>
</comment>
<dbReference type="GO" id="GO:0009279">
    <property type="term" value="C:cell outer membrane"/>
    <property type="evidence" value="ECO:0007669"/>
    <property type="project" value="UniProtKB-SubCell"/>
</dbReference>
<dbReference type="SUPFAM" id="SSF141729">
    <property type="entry name" value="FimD N-terminal domain-like"/>
    <property type="match status" value="1"/>
</dbReference>
<feature type="domain" description="PapC-like C-terminal" evidence="11">
    <location>
        <begin position="732"/>
        <end position="794"/>
    </location>
</feature>
<dbReference type="InterPro" id="IPR000015">
    <property type="entry name" value="Fimb_usher"/>
</dbReference>
<evidence type="ECO:0000256" key="2">
    <source>
        <dbReference type="ARBA" id="ARBA00008064"/>
    </source>
</evidence>
<dbReference type="Pfam" id="PF00577">
    <property type="entry name" value="Usher"/>
    <property type="match status" value="1"/>
</dbReference>
<evidence type="ECO:0000256" key="1">
    <source>
        <dbReference type="ARBA" id="ARBA00004571"/>
    </source>
</evidence>
<name>A0A0H3CRL2_ENTCC</name>
<dbReference type="Gene3D" id="2.60.40.2070">
    <property type="match status" value="1"/>
</dbReference>
<dbReference type="OrthoDB" id="6465993at2"/>
<dbReference type="Gene3D" id="3.10.20.410">
    <property type="match status" value="1"/>
</dbReference>
<dbReference type="Pfam" id="PF13953">
    <property type="entry name" value="PapC_C"/>
    <property type="match status" value="1"/>
</dbReference>
<evidence type="ECO:0008006" key="15">
    <source>
        <dbReference type="Google" id="ProtNLM"/>
    </source>
</evidence>
<dbReference type="InterPro" id="IPR042186">
    <property type="entry name" value="FimD_plug_dom"/>
</dbReference>
<accession>A0A0H3CRL2</accession>